<evidence type="ECO:0000313" key="3">
    <source>
        <dbReference type="Proteomes" id="UP001058461"/>
    </source>
</evidence>
<evidence type="ECO:0000313" key="2">
    <source>
        <dbReference type="EMBL" id="UTW10933.1"/>
    </source>
</evidence>
<feature type="domain" description="DSBA-like thioredoxin" evidence="1">
    <location>
        <begin position="6"/>
        <end position="205"/>
    </location>
</feature>
<dbReference type="Gene3D" id="3.40.30.10">
    <property type="entry name" value="Glutaredoxin"/>
    <property type="match status" value="1"/>
</dbReference>
<dbReference type="PANTHER" id="PTHR13887:SF41">
    <property type="entry name" value="THIOREDOXIN SUPERFAMILY PROTEIN"/>
    <property type="match status" value="1"/>
</dbReference>
<name>A0ABY5HEZ5_9GAMM</name>
<dbReference type="InterPro" id="IPR001853">
    <property type="entry name" value="DSBA-like_thioredoxin_dom"/>
</dbReference>
<proteinExistence type="predicted"/>
<dbReference type="RefSeq" id="WP_255852986.1">
    <property type="nucleotide sequence ID" value="NZ_CP073347.1"/>
</dbReference>
<evidence type="ECO:0000259" key="1">
    <source>
        <dbReference type="Pfam" id="PF01323"/>
    </source>
</evidence>
<accession>A0ABY5HEZ5</accession>
<sequence>MKALRIEMVHDLVCSWCPIGYANLQQALRNLSIEACINFLPYELNPDIGPKGEDIDDHLGRRNQWGQSKRNDYRTNLLAVAKQAGVCIDFSKRSRYYNSNKAHRLMHWCEGFNRQQAMNELMIDAYFKQGLDISNTQVLLDLVEQLGLDRSEGEQVLISNKINQQLLLKKQRVQKLKLPGVPAFIFNETTLVSGSSSVEYFEKTILNVTKKSA</sequence>
<protein>
    <submittedName>
        <fullName evidence="2">DsbA family oxidoreductase</fullName>
    </submittedName>
</protein>
<keyword evidence="3" id="KW-1185">Reference proteome</keyword>
<dbReference type="Proteomes" id="UP001058461">
    <property type="component" value="Chromosome"/>
</dbReference>
<organism evidence="2 3">
    <name type="scientific">Marinobacterium rhizophilum</name>
    <dbReference type="NCBI Taxonomy" id="420402"/>
    <lineage>
        <taxon>Bacteria</taxon>
        <taxon>Pseudomonadati</taxon>
        <taxon>Pseudomonadota</taxon>
        <taxon>Gammaproteobacteria</taxon>
        <taxon>Oceanospirillales</taxon>
        <taxon>Oceanospirillaceae</taxon>
        <taxon>Marinobacterium</taxon>
    </lineage>
</organism>
<gene>
    <name evidence="2" type="ORF">KDW95_16865</name>
</gene>
<reference evidence="2" key="1">
    <citation type="submission" date="2021-04" db="EMBL/GenBank/DDBJ databases">
        <title>Oceanospirillales bacteria with DddD are important DMSP degraders in coastal seawater.</title>
        <authorList>
            <person name="Liu J."/>
        </authorList>
    </citation>
    <scope>NUCLEOTIDE SEQUENCE</scope>
    <source>
        <strain evidence="2">D13-1</strain>
    </source>
</reference>
<dbReference type="Pfam" id="PF01323">
    <property type="entry name" value="DSBA"/>
    <property type="match status" value="1"/>
</dbReference>
<dbReference type="SUPFAM" id="SSF52833">
    <property type="entry name" value="Thioredoxin-like"/>
    <property type="match status" value="1"/>
</dbReference>
<dbReference type="PANTHER" id="PTHR13887">
    <property type="entry name" value="GLUTATHIONE S-TRANSFERASE KAPPA"/>
    <property type="match status" value="1"/>
</dbReference>
<dbReference type="CDD" id="cd03024">
    <property type="entry name" value="DsbA_FrnE"/>
    <property type="match status" value="1"/>
</dbReference>
<dbReference type="EMBL" id="CP073347">
    <property type="protein sequence ID" value="UTW10933.1"/>
    <property type="molecule type" value="Genomic_DNA"/>
</dbReference>
<dbReference type="InterPro" id="IPR036249">
    <property type="entry name" value="Thioredoxin-like_sf"/>
</dbReference>